<protein>
    <submittedName>
        <fullName evidence="2">Nucleoside deaminase</fullName>
    </submittedName>
</protein>
<dbReference type="Pfam" id="PF00383">
    <property type="entry name" value="dCMP_cyt_deam_1"/>
    <property type="match status" value="1"/>
</dbReference>
<proteinExistence type="predicted"/>
<accession>A0ABV5JMY9</accession>
<dbReference type="PANTHER" id="PTHR11079:SF190">
    <property type="entry name" value="CYTOSINE DEAMINASE"/>
    <property type="match status" value="1"/>
</dbReference>
<keyword evidence="3" id="KW-1185">Reference proteome</keyword>
<reference evidence="2 3" key="1">
    <citation type="submission" date="2024-09" db="EMBL/GenBank/DDBJ databases">
        <authorList>
            <person name="Sun Q."/>
            <person name="Mori K."/>
        </authorList>
    </citation>
    <scope>NUCLEOTIDE SEQUENCE [LARGE SCALE GENOMIC DNA]</scope>
    <source>
        <strain evidence="2 3">CCM 7659</strain>
    </source>
</reference>
<comment type="caution">
    <text evidence="2">The sequence shown here is derived from an EMBL/GenBank/DDBJ whole genome shotgun (WGS) entry which is preliminary data.</text>
</comment>
<dbReference type="Proteomes" id="UP001589700">
    <property type="component" value="Unassembled WGS sequence"/>
</dbReference>
<dbReference type="Gene3D" id="3.40.140.10">
    <property type="entry name" value="Cytidine Deaminase, domain 2"/>
    <property type="match status" value="1"/>
</dbReference>
<sequence length="147" mass="15872">MGTTQVEYDAALQQARTGFDEGGIPIGAALWRDGQLLGVGRNRRMQQGSAILHGEIDCLNTVGRLTDYRGTTLYTTLSPCSMCAGAIALFQIPEVIVGEATTFPGEIEFLRERGVRVEVIDDPVATDLLARFAANNPEAWSEDIGGR</sequence>
<gene>
    <name evidence="2" type="ORF">ACFFVD_04655</name>
</gene>
<organism evidence="2 3">
    <name type="scientific">Dietzia aerolata</name>
    <dbReference type="NCBI Taxonomy" id="595984"/>
    <lineage>
        <taxon>Bacteria</taxon>
        <taxon>Bacillati</taxon>
        <taxon>Actinomycetota</taxon>
        <taxon>Actinomycetes</taxon>
        <taxon>Mycobacteriales</taxon>
        <taxon>Dietziaceae</taxon>
        <taxon>Dietzia</taxon>
    </lineage>
</organism>
<dbReference type="PROSITE" id="PS51747">
    <property type="entry name" value="CYT_DCMP_DEAMINASES_2"/>
    <property type="match status" value="1"/>
</dbReference>
<dbReference type="EMBL" id="JBHMDY010000002">
    <property type="protein sequence ID" value="MFB9259086.1"/>
    <property type="molecule type" value="Genomic_DNA"/>
</dbReference>
<evidence type="ECO:0000313" key="2">
    <source>
        <dbReference type="EMBL" id="MFB9259086.1"/>
    </source>
</evidence>
<dbReference type="CDD" id="cd01285">
    <property type="entry name" value="nucleoside_deaminase"/>
    <property type="match status" value="1"/>
</dbReference>
<dbReference type="InterPro" id="IPR002125">
    <property type="entry name" value="CMP_dCMP_dom"/>
</dbReference>
<dbReference type="SUPFAM" id="SSF53927">
    <property type="entry name" value="Cytidine deaminase-like"/>
    <property type="match status" value="1"/>
</dbReference>
<dbReference type="InterPro" id="IPR016193">
    <property type="entry name" value="Cytidine_deaminase-like"/>
</dbReference>
<evidence type="ECO:0000259" key="1">
    <source>
        <dbReference type="PROSITE" id="PS51747"/>
    </source>
</evidence>
<evidence type="ECO:0000313" key="3">
    <source>
        <dbReference type="Proteomes" id="UP001589700"/>
    </source>
</evidence>
<dbReference type="PANTHER" id="PTHR11079">
    <property type="entry name" value="CYTOSINE DEAMINASE FAMILY MEMBER"/>
    <property type="match status" value="1"/>
</dbReference>
<name>A0ABV5JMY9_9ACTN</name>
<feature type="domain" description="CMP/dCMP-type deaminase" evidence="1">
    <location>
        <begin position="2"/>
        <end position="117"/>
    </location>
</feature>
<dbReference type="RefSeq" id="WP_182632867.1">
    <property type="nucleotide sequence ID" value="NZ_JAALDM010000203.1"/>
</dbReference>